<feature type="compositionally biased region" description="Basic and acidic residues" evidence="2">
    <location>
        <begin position="111"/>
        <end position="146"/>
    </location>
</feature>
<organism evidence="3 4">
    <name type="scientific">Helicobacter jaachi</name>
    <dbReference type="NCBI Taxonomy" id="1677920"/>
    <lineage>
        <taxon>Bacteria</taxon>
        <taxon>Pseudomonadati</taxon>
        <taxon>Campylobacterota</taxon>
        <taxon>Epsilonproteobacteria</taxon>
        <taxon>Campylobacterales</taxon>
        <taxon>Helicobacteraceae</taxon>
        <taxon>Helicobacter</taxon>
    </lineage>
</organism>
<accession>A0A4U8T5V3</accession>
<keyword evidence="4" id="KW-1185">Reference proteome</keyword>
<feature type="region of interest" description="Disordered" evidence="2">
    <location>
        <begin position="87"/>
        <end position="211"/>
    </location>
</feature>
<dbReference type="EMBL" id="JRPR02000016">
    <property type="protein sequence ID" value="TLD94853.1"/>
    <property type="molecule type" value="Genomic_DNA"/>
</dbReference>
<evidence type="ECO:0000256" key="1">
    <source>
        <dbReference type="SAM" id="Coils"/>
    </source>
</evidence>
<feature type="compositionally biased region" description="Polar residues" evidence="2">
    <location>
        <begin position="152"/>
        <end position="163"/>
    </location>
</feature>
<sequence length="777" mass="86640">MTQEQIEQKLESLGQAGVYMRLCIEHATDEQMAKISSVNAFVEFVSAQQNLSQKGRENVLKSLESAQIDDTNFAQYAKLLNDAHALKNPESKEPDSKTPEKAPEVETPAPESKEENKVPEKESAPEVENKVEPEPPAPEIKEENKTPEVAQPETNKTPETQTETDSKTPEKAPEKEPEIAPETPEKEPEKPDSKEPETAPDTPTKEQTQAQIQTKYDDILKEVETQVRANDSVLLNTHLSLKGMEFLLLFSREVYVNYELSLQEIQSQSDKIADKNEQLKAHIAQFLEKVDAQIELFENHSNQSAQMLENIKAQVKIASQIEENTNLNAKSVSDNLRACVKVLEDVQREQNEFNATKLLIQEELEKLKALEAQKDYFVEYADKFNALLANFTKLSTESIAQFKQLAQTLSDNLQALKTSLSAELSEHKETLSDELEAQKQEALEDLRDFQNFLEQTRSELEANFASKQEQINQTHKKIEAFLLYFEAIKAEFESIKSAYLKEIEDTKNKSISAIDTHTAQKRQELSDDKDAYSKDLDTQKNNLSTQLSHEKDAHKTELEDLKSTLSTQLDTQTQTHLKTLETQKDAHLETMRVSKDAHLNEMTMNKDSFLEAIHNSVPAQVADLTQIVNNIRIAQQTYGTNFKSQTFGASGTFELKKDVEFYFVFLRGGTGATNSWSGGGASSFGSFLSANGGAGNANGYGQRGDCKSAVLQLKENVPITIASGGICIISWSEVLPLPTQDDKDKAPALPTEKLPAETEEQNSGASAKNTAGAAKKA</sequence>
<dbReference type="AlphaFoldDB" id="A0A4U8T5V3"/>
<protein>
    <submittedName>
        <fullName evidence="3">Uncharacterized protein</fullName>
    </submittedName>
</protein>
<name>A0A4U8T5V3_9HELI</name>
<feature type="region of interest" description="Disordered" evidence="2">
    <location>
        <begin position="520"/>
        <end position="554"/>
    </location>
</feature>
<evidence type="ECO:0000313" key="4">
    <source>
        <dbReference type="Proteomes" id="UP000029733"/>
    </source>
</evidence>
<reference evidence="3 4" key="1">
    <citation type="journal article" date="2014" name="Genome Announc.">
        <title>Draft genome sequences of eight enterohepatic helicobacter species isolated from both laboratory and wild rodents.</title>
        <authorList>
            <person name="Sheh A."/>
            <person name="Shen Z."/>
            <person name="Fox J.G."/>
        </authorList>
    </citation>
    <scope>NUCLEOTIDE SEQUENCE [LARGE SCALE GENOMIC DNA]</scope>
    <source>
        <strain evidence="3 4">MIT 09-6949</strain>
    </source>
</reference>
<gene>
    <name evidence="3" type="ORF">LS71_009115</name>
</gene>
<feature type="compositionally biased region" description="Basic and acidic residues" evidence="2">
    <location>
        <begin position="164"/>
        <end position="197"/>
    </location>
</feature>
<feature type="region of interest" description="Disordered" evidence="2">
    <location>
        <begin position="739"/>
        <end position="777"/>
    </location>
</feature>
<dbReference type="RefSeq" id="WP_138109933.1">
    <property type="nucleotide sequence ID" value="NZ_JRPR02000016.1"/>
</dbReference>
<keyword evidence="1" id="KW-0175">Coiled coil</keyword>
<feature type="compositionally biased region" description="Basic and acidic residues" evidence="2">
    <location>
        <begin position="87"/>
        <end position="104"/>
    </location>
</feature>
<dbReference type="OrthoDB" id="10020853at2"/>
<feature type="compositionally biased region" description="Basic and acidic residues" evidence="2">
    <location>
        <begin position="521"/>
        <end position="538"/>
    </location>
</feature>
<proteinExistence type="predicted"/>
<evidence type="ECO:0000313" key="3">
    <source>
        <dbReference type="EMBL" id="TLD94853.1"/>
    </source>
</evidence>
<comment type="caution">
    <text evidence="3">The sequence shown here is derived from an EMBL/GenBank/DDBJ whole genome shotgun (WGS) entry which is preliminary data.</text>
</comment>
<dbReference type="Proteomes" id="UP000029733">
    <property type="component" value="Unassembled WGS sequence"/>
</dbReference>
<evidence type="ECO:0000256" key="2">
    <source>
        <dbReference type="SAM" id="MobiDB-lite"/>
    </source>
</evidence>
<feature type="coiled-coil region" evidence="1">
    <location>
        <begin position="399"/>
        <end position="477"/>
    </location>
</feature>